<evidence type="ECO:0000256" key="2">
    <source>
        <dbReference type="ARBA" id="ARBA00004613"/>
    </source>
</evidence>
<keyword evidence="7" id="KW-1185">Reference proteome</keyword>
<dbReference type="Proteomes" id="UP000054477">
    <property type="component" value="Unassembled WGS sequence"/>
</dbReference>
<dbReference type="InterPro" id="IPR045379">
    <property type="entry name" value="Crinkler_N"/>
</dbReference>
<evidence type="ECO:0000256" key="1">
    <source>
        <dbReference type="ARBA" id="ARBA00004340"/>
    </source>
</evidence>
<dbReference type="EMBL" id="KN838582">
    <property type="protein sequence ID" value="KIK03229.1"/>
    <property type="molecule type" value="Genomic_DNA"/>
</dbReference>
<dbReference type="PANTHER" id="PTHR33129:SF1">
    <property type="entry name" value="ATP-BINDING PROTEIN"/>
    <property type="match status" value="1"/>
</dbReference>
<feature type="region of interest" description="Disordered" evidence="4">
    <location>
        <begin position="195"/>
        <end position="222"/>
    </location>
</feature>
<dbReference type="GO" id="GO:0005576">
    <property type="term" value="C:extracellular region"/>
    <property type="evidence" value="ECO:0007669"/>
    <property type="project" value="UniProtKB-SubCell"/>
</dbReference>
<gene>
    <name evidence="6" type="ORF">K443DRAFT_654509</name>
</gene>
<evidence type="ECO:0000259" key="5">
    <source>
        <dbReference type="Pfam" id="PF20147"/>
    </source>
</evidence>
<feature type="domain" description="Crinkler effector protein N-terminal" evidence="5">
    <location>
        <begin position="7"/>
        <end position="109"/>
    </location>
</feature>
<dbReference type="GO" id="GO:0043657">
    <property type="term" value="C:host cell"/>
    <property type="evidence" value="ECO:0007669"/>
    <property type="project" value="UniProtKB-SubCell"/>
</dbReference>
<organism evidence="6 7">
    <name type="scientific">Laccaria amethystina LaAM-08-1</name>
    <dbReference type="NCBI Taxonomy" id="1095629"/>
    <lineage>
        <taxon>Eukaryota</taxon>
        <taxon>Fungi</taxon>
        <taxon>Dikarya</taxon>
        <taxon>Basidiomycota</taxon>
        <taxon>Agaricomycotina</taxon>
        <taxon>Agaricomycetes</taxon>
        <taxon>Agaricomycetidae</taxon>
        <taxon>Agaricales</taxon>
        <taxon>Agaricineae</taxon>
        <taxon>Hydnangiaceae</taxon>
        <taxon>Laccaria</taxon>
    </lineage>
</organism>
<comment type="subcellular location">
    <subcellularLocation>
        <location evidence="1">Host cell</location>
    </subcellularLocation>
    <subcellularLocation>
        <location evidence="2">Secreted</location>
    </subcellularLocation>
</comment>
<evidence type="ECO:0000313" key="6">
    <source>
        <dbReference type="EMBL" id="KIK03229.1"/>
    </source>
</evidence>
<sequence length="715" mass="81044">MPVTTLVLHCLVLPNDNPESSSFVVRIYGKYHVSDLKAAIKTKMAPQLNNVSAPTLSLWKCAIPMGQKIIESVRLDGTDDRLSPIADDCQLSELWSEELPSNAFHILAQAPGRPFKRARFTEIPNWLQELHKKLWNRKELSEELFRSVKLTLADYNKLQDSMTELYPNREEKDYRAGTDGVLAAKLAVLQSSNNHSVTNHGLDRITQPTHHDDDQAEGDDEVDEELRSLFPFPLEYLDLSSLHLQSPPPRMPLPLLIREEYKFLSRLLDDFPKGGNGSAIISGQPGIGKTAYLYYLLIQSMLEGTRCLFQPSPNESHDDTVYLITESSIEVVNFWPSEYIIAFFDADGPSSQPAEFLLNHLFVKIIAACPPNNAFQRWIEKPVSPTWVTRRMTTPWSPQELFLTGMFLAPLDLSFSRLRELTTYFGFNPCRCFHAPLSIDRVMSETQDKIKGCSEKLSLEAFWYQTRSTKSISHSVFQLLPANGNERFLDNAEISAISPWALRTLLEIYEDGQAGASFEFYKTLDEGAIRRQMFQVQVLKHLGALKGREQFSIRRLTDSVSSQWTYPGPTASCFSHSSTFPRLLEDAVTQGKSIHLVPQEPNFPAFHSILYTPGDVLTVIHVTVQREHPVAVAGLQRIESWLKRASILSNLQPSILGNHWQLIFVVPEQIASTFQIQKLEGDTDSNEWFKKVDQYVLGINEDTLWGRTSQPSTLS</sequence>
<evidence type="ECO:0000256" key="4">
    <source>
        <dbReference type="SAM" id="MobiDB-lite"/>
    </source>
</evidence>
<name>A0A0C9XNZ1_9AGAR</name>
<evidence type="ECO:0000256" key="3">
    <source>
        <dbReference type="ARBA" id="ARBA00022525"/>
    </source>
</evidence>
<accession>A0A0C9XNZ1</accession>
<proteinExistence type="predicted"/>
<protein>
    <recommendedName>
        <fullName evidence="5">Crinkler effector protein N-terminal domain-containing protein</fullName>
    </recommendedName>
</protein>
<dbReference type="InterPro" id="IPR052980">
    <property type="entry name" value="Crinkler_effector"/>
</dbReference>
<reference evidence="7" key="2">
    <citation type="submission" date="2015-01" db="EMBL/GenBank/DDBJ databases">
        <title>Evolutionary Origins and Diversification of the Mycorrhizal Mutualists.</title>
        <authorList>
            <consortium name="DOE Joint Genome Institute"/>
            <consortium name="Mycorrhizal Genomics Consortium"/>
            <person name="Kohler A."/>
            <person name="Kuo A."/>
            <person name="Nagy L.G."/>
            <person name="Floudas D."/>
            <person name="Copeland A."/>
            <person name="Barry K.W."/>
            <person name="Cichocki N."/>
            <person name="Veneault-Fourrey C."/>
            <person name="LaButti K."/>
            <person name="Lindquist E.A."/>
            <person name="Lipzen A."/>
            <person name="Lundell T."/>
            <person name="Morin E."/>
            <person name="Murat C."/>
            <person name="Riley R."/>
            <person name="Ohm R."/>
            <person name="Sun H."/>
            <person name="Tunlid A."/>
            <person name="Henrissat B."/>
            <person name="Grigoriev I.V."/>
            <person name="Hibbett D.S."/>
            <person name="Martin F."/>
        </authorList>
    </citation>
    <scope>NUCLEOTIDE SEQUENCE [LARGE SCALE GENOMIC DNA]</scope>
    <source>
        <strain evidence="7">LaAM-08-1</strain>
    </source>
</reference>
<dbReference type="HOGENOM" id="CLU_016500_0_0_1"/>
<dbReference type="Pfam" id="PF20147">
    <property type="entry name" value="Crinkler"/>
    <property type="match status" value="1"/>
</dbReference>
<evidence type="ECO:0000313" key="7">
    <source>
        <dbReference type="Proteomes" id="UP000054477"/>
    </source>
</evidence>
<dbReference type="OrthoDB" id="3055560at2759"/>
<dbReference type="AlphaFoldDB" id="A0A0C9XNZ1"/>
<dbReference type="PANTHER" id="PTHR33129">
    <property type="entry name" value="PROTEIN KINASE DOMAIN-CONTAINING PROTEIN-RELATED"/>
    <property type="match status" value="1"/>
</dbReference>
<keyword evidence="3" id="KW-0964">Secreted</keyword>
<reference evidence="6 7" key="1">
    <citation type="submission" date="2014-04" db="EMBL/GenBank/DDBJ databases">
        <authorList>
            <consortium name="DOE Joint Genome Institute"/>
            <person name="Kuo A."/>
            <person name="Kohler A."/>
            <person name="Nagy L.G."/>
            <person name="Floudas D."/>
            <person name="Copeland A."/>
            <person name="Barry K.W."/>
            <person name="Cichocki N."/>
            <person name="Veneault-Fourrey C."/>
            <person name="LaButti K."/>
            <person name="Lindquist E.A."/>
            <person name="Lipzen A."/>
            <person name="Lundell T."/>
            <person name="Morin E."/>
            <person name="Murat C."/>
            <person name="Sun H."/>
            <person name="Tunlid A."/>
            <person name="Henrissat B."/>
            <person name="Grigoriev I.V."/>
            <person name="Hibbett D.S."/>
            <person name="Martin F."/>
            <person name="Nordberg H.P."/>
            <person name="Cantor M.N."/>
            <person name="Hua S.X."/>
        </authorList>
    </citation>
    <scope>NUCLEOTIDE SEQUENCE [LARGE SCALE GENOMIC DNA]</scope>
    <source>
        <strain evidence="6 7">LaAM-08-1</strain>
    </source>
</reference>